<dbReference type="Pfam" id="PF11932">
    <property type="entry name" value="DUF3450"/>
    <property type="match status" value="1"/>
</dbReference>
<reference evidence="2 3" key="1">
    <citation type="submission" date="2018-06" db="EMBL/GenBank/DDBJ databases">
        <title>Draft Genome Sequence of a Novel Marine Bacterium Related to the Verrucomicrobia.</title>
        <authorList>
            <person name="Vosseberg J."/>
            <person name="Martijn J."/>
            <person name="Ettema T.J.G."/>
        </authorList>
    </citation>
    <scope>NUCLEOTIDE SEQUENCE [LARGE SCALE GENOMIC DNA]</scope>
    <source>
        <strain evidence="2">TARA_B100001123</strain>
    </source>
</reference>
<feature type="coiled-coil region" evidence="1">
    <location>
        <begin position="65"/>
        <end position="99"/>
    </location>
</feature>
<evidence type="ECO:0000256" key="1">
    <source>
        <dbReference type="SAM" id="Coils"/>
    </source>
</evidence>
<accession>A0A2Z4AEW8</accession>
<dbReference type="AlphaFoldDB" id="A0A2Z4AEW8"/>
<name>A0A2Z4AEW8_9BACT</name>
<gene>
    <name evidence="2" type="ORF">DF168_01234</name>
</gene>
<protein>
    <recommendedName>
        <fullName evidence="4">DUF3450 family protein</fullName>
    </recommendedName>
</protein>
<evidence type="ECO:0000313" key="3">
    <source>
        <dbReference type="Proteomes" id="UP000247465"/>
    </source>
</evidence>
<sequence length="257" mass="28499">METRCLFINLGLWSLGLTIFLPSLPGQSEFEETRTTLRKWIETESEIARANNEWMEEKEILDNILAVLGSEKAVLQERLQKSEEEISQADAKRAMLGAKRDGLKEASGAINRVIQGLEGKLRKLHPYFPEPLQNTIAPLYTRIPEIGEDTSASLSARMQNIVGILTQVDKFNGGITLHSSPKTLGNGQTVQVKTLYIGLGCAFFIDKLGSYAGIGIPGPEGWDFQERPDLVPAIREAMDVYEDPQKANFVQLPIGVN</sequence>
<proteinExistence type="predicted"/>
<dbReference type="Proteomes" id="UP000247465">
    <property type="component" value="Chromosome"/>
</dbReference>
<keyword evidence="1" id="KW-0175">Coiled coil</keyword>
<organism evidence="2 3">
    <name type="scientific">Candidatus Moanibacter tarae</name>
    <dbReference type="NCBI Taxonomy" id="2200854"/>
    <lineage>
        <taxon>Bacteria</taxon>
        <taxon>Pseudomonadati</taxon>
        <taxon>Verrucomicrobiota</taxon>
        <taxon>Opitutia</taxon>
        <taxon>Puniceicoccales</taxon>
        <taxon>Puniceicoccales incertae sedis</taxon>
        <taxon>Candidatus Moanibacter</taxon>
    </lineage>
</organism>
<evidence type="ECO:0000313" key="2">
    <source>
        <dbReference type="EMBL" id="AWT60035.1"/>
    </source>
</evidence>
<evidence type="ECO:0008006" key="4">
    <source>
        <dbReference type="Google" id="ProtNLM"/>
    </source>
</evidence>
<dbReference type="EMBL" id="CP029803">
    <property type="protein sequence ID" value="AWT60035.1"/>
    <property type="molecule type" value="Genomic_DNA"/>
</dbReference>
<dbReference type="KEGG" id="mtar:DF168_01234"/>
<dbReference type="InterPro" id="IPR016866">
    <property type="entry name" value="UCP028069"/>
</dbReference>